<evidence type="ECO:0000256" key="2">
    <source>
        <dbReference type="ARBA" id="ARBA00001911"/>
    </source>
</evidence>
<dbReference type="NCBIfam" id="NF007956">
    <property type="entry name" value="PRK10675.1"/>
    <property type="match status" value="1"/>
</dbReference>
<evidence type="ECO:0000256" key="5">
    <source>
        <dbReference type="ARBA" id="ARBA00013189"/>
    </source>
</evidence>
<dbReference type="InterPro" id="IPR016040">
    <property type="entry name" value="NAD(P)-bd_dom"/>
</dbReference>
<evidence type="ECO:0000256" key="9">
    <source>
        <dbReference type="RuleBase" id="RU366046"/>
    </source>
</evidence>
<dbReference type="PANTHER" id="PTHR43725:SF47">
    <property type="entry name" value="UDP-GLUCOSE 4-EPIMERASE"/>
    <property type="match status" value="1"/>
</dbReference>
<dbReference type="GO" id="GO:0005829">
    <property type="term" value="C:cytosol"/>
    <property type="evidence" value="ECO:0007669"/>
    <property type="project" value="TreeGrafter"/>
</dbReference>
<evidence type="ECO:0000313" key="11">
    <source>
        <dbReference type="EMBL" id="RBP48891.1"/>
    </source>
</evidence>
<comment type="cofactor">
    <cofactor evidence="2 9">
        <name>NAD(+)</name>
        <dbReference type="ChEBI" id="CHEBI:57540"/>
    </cofactor>
</comment>
<evidence type="ECO:0000256" key="7">
    <source>
        <dbReference type="ARBA" id="ARBA00023027"/>
    </source>
</evidence>
<dbReference type="Proteomes" id="UP000253083">
    <property type="component" value="Unassembled WGS sequence"/>
</dbReference>
<dbReference type="SUPFAM" id="SSF51735">
    <property type="entry name" value="NAD(P)-binding Rossmann-fold domains"/>
    <property type="match status" value="1"/>
</dbReference>
<keyword evidence="8 9" id="KW-0413">Isomerase</keyword>
<comment type="catalytic activity">
    <reaction evidence="1 9">
        <text>UDP-alpha-D-glucose = UDP-alpha-D-galactose</text>
        <dbReference type="Rhea" id="RHEA:22168"/>
        <dbReference type="ChEBI" id="CHEBI:58885"/>
        <dbReference type="ChEBI" id="CHEBI:66914"/>
        <dbReference type="EC" id="5.1.3.2"/>
    </reaction>
</comment>
<dbReference type="NCBIfam" id="TIGR01179">
    <property type="entry name" value="galE"/>
    <property type="match status" value="1"/>
</dbReference>
<comment type="similarity">
    <text evidence="4 9">Belongs to the NAD(P)-dependent epimerase/dehydratase family.</text>
</comment>
<organism evidence="11 12">
    <name type="scientific">Arenicella xantha</name>
    <dbReference type="NCBI Taxonomy" id="644221"/>
    <lineage>
        <taxon>Bacteria</taxon>
        <taxon>Pseudomonadati</taxon>
        <taxon>Pseudomonadota</taxon>
        <taxon>Gammaproteobacteria</taxon>
        <taxon>Arenicellales</taxon>
        <taxon>Arenicellaceae</taxon>
        <taxon>Arenicella</taxon>
    </lineage>
</organism>
<keyword evidence="7 9" id="KW-0520">NAD</keyword>
<dbReference type="InParanoid" id="A0A395JGM5"/>
<feature type="domain" description="NAD(P)-binding" evidence="10">
    <location>
        <begin position="5"/>
        <end position="324"/>
    </location>
</feature>
<dbReference type="Gene3D" id="3.90.25.10">
    <property type="entry name" value="UDP-galactose 4-epimerase, domain 1"/>
    <property type="match status" value="1"/>
</dbReference>
<dbReference type="PANTHER" id="PTHR43725">
    <property type="entry name" value="UDP-GLUCOSE 4-EPIMERASE"/>
    <property type="match status" value="1"/>
</dbReference>
<dbReference type="EMBL" id="QNRT01000005">
    <property type="protein sequence ID" value="RBP48891.1"/>
    <property type="molecule type" value="Genomic_DNA"/>
</dbReference>
<evidence type="ECO:0000256" key="8">
    <source>
        <dbReference type="ARBA" id="ARBA00023235"/>
    </source>
</evidence>
<dbReference type="Pfam" id="PF16363">
    <property type="entry name" value="GDP_Man_Dehyd"/>
    <property type="match status" value="1"/>
</dbReference>
<keyword evidence="9" id="KW-0119">Carbohydrate metabolism</keyword>
<protein>
    <recommendedName>
        <fullName evidence="6 9">UDP-glucose 4-epimerase</fullName>
        <ecNumber evidence="5 9">5.1.3.2</ecNumber>
    </recommendedName>
</protein>
<dbReference type="CDD" id="cd05247">
    <property type="entry name" value="UDP_G4E_1_SDR_e"/>
    <property type="match status" value="1"/>
</dbReference>
<sequence>MKQILVTGGAGYIGSHTVVALYEAGFQPIIVDNLSNSKVVVIDRIEQITGQRPIFYQFDLRDGAQLDQLFKRHNIDAVIHFAGLKAVGESVEQPLRYYQCNLEGALSLFHVMAKHACHRLVFSSSASVYGDPVAVPIPETAPLQPTNPYARSKRMIEEFLGDLCVASPEWSVSLLRYFNPVAAHPSGLIGEDPNGPPNNLLPYIAQVGVGRREFVSVFGDDYDTRDGTGVRDYIHVLDLVEAHIKALAFIKHEPGCHIHNVGTGIGYSVLEMIAAFEIASGVAIPYRMESRRAGDVATCFADPSLSKTQLAWEARHDLAAMMRDHWRWQSENPAGYV</sequence>
<evidence type="ECO:0000256" key="3">
    <source>
        <dbReference type="ARBA" id="ARBA00004947"/>
    </source>
</evidence>
<comment type="pathway">
    <text evidence="3 9">Carbohydrate metabolism; galactose metabolism.</text>
</comment>
<dbReference type="Gene3D" id="3.40.50.720">
    <property type="entry name" value="NAD(P)-binding Rossmann-like Domain"/>
    <property type="match status" value="1"/>
</dbReference>
<accession>A0A395JGM5</accession>
<reference evidence="11 12" key="1">
    <citation type="submission" date="2018-06" db="EMBL/GenBank/DDBJ databases">
        <title>Genomic Encyclopedia of Type Strains, Phase IV (KMG-IV): sequencing the most valuable type-strain genomes for metagenomic binning, comparative biology and taxonomic classification.</title>
        <authorList>
            <person name="Goeker M."/>
        </authorList>
    </citation>
    <scope>NUCLEOTIDE SEQUENCE [LARGE SCALE GENOMIC DNA]</scope>
    <source>
        <strain evidence="11 12">DSM 24032</strain>
    </source>
</reference>
<dbReference type="GO" id="GO:0003978">
    <property type="term" value="F:UDP-glucose 4-epimerase activity"/>
    <property type="evidence" value="ECO:0007669"/>
    <property type="project" value="UniProtKB-UniRule"/>
</dbReference>
<evidence type="ECO:0000256" key="6">
    <source>
        <dbReference type="ARBA" id="ARBA00018569"/>
    </source>
</evidence>
<proteinExistence type="inferred from homology"/>
<evidence type="ECO:0000256" key="4">
    <source>
        <dbReference type="ARBA" id="ARBA00007637"/>
    </source>
</evidence>
<comment type="caution">
    <text evidence="11">The sequence shown here is derived from an EMBL/GenBank/DDBJ whole genome shotgun (WGS) entry which is preliminary data.</text>
</comment>
<gene>
    <name evidence="11" type="ORF">DFR28_105230</name>
</gene>
<dbReference type="FunCoup" id="A0A395JGM5">
    <property type="interactions" value="451"/>
</dbReference>
<dbReference type="EC" id="5.1.3.2" evidence="5 9"/>
<keyword evidence="12" id="KW-1185">Reference proteome</keyword>
<dbReference type="InterPro" id="IPR036291">
    <property type="entry name" value="NAD(P)-bd_dom_sf"/>
</dbReference>
<dbReference type="OrthoDB" id="9803010at2"/>
<comment type="subunit">
    <text evidence="9">Homodimer.</text>
</comment>
<name>A0A395JGM5_9GAMM</name>
<evidence type="ECO:0000313" key="12">
    <source>
        <dbReference type="Proteomes" id="UP000253083"/>
    </source>
</evidence>
<dbReference type="AlphaFoldDB" id="A0A395JGM5"/>
<dbReference type="GO" id="GO:0006012">
    <property type="term" value="P:galactose metabolic process"/>
    <property type="evidence" value="ECO:0007669"/>
    <property type="project" value="UniProtKB-UniPathway"/>
</dbReference>
<dbReference type="InterPro" id="IPR005886">
    <property type="entry name" value="UDP_G4E"/>
</dbReference>
<dbReference type="RefSeq" id="WP_113955483.1">
    <property type="nucleotide sequence ID" value="NZ_QNRT01000005.1"/>
</dbReference>
<evidence type="ECO:0000259" key="10">
    <source>
        <dbReference type="Pfam" id="PF16363"/>
    </source>
</evidence>
<dbReference type="UniPathway" id="UPA00214"/>
<evidence type="ECO:0000256" key="1">
    <source>
        <dbReference type="ARBA" id="ARBA00000083"/>
    </source>
</evidence>